<sequence length="121" mass="13584">MPNRVIFLDFLDQTILVTTTNIATTSIIDPSGHHCHHQHHHHCHRYNRTRQSIYLANIFSRSIITCLTSNIMFMMMLMMMFNNQSQSTAIAHSSTAAAAAVAAEVIVGRGDDGMEGNRNRN</sequence>
<accession>A0A922L776</accession>
<proteinExistence type="predicted"/>
<dbReference type="Proteomes" id="UP000790347">
    <property type="component" value="Unassembled WGS sequence"/>
</dbReference>
<keyword evidence="3" id="KW-1185">Reference proteome</keyword>
<evidence type="ECO:0000256" key="1">
    <source>
        <dbReference type="SAM" id="Phobius"/>
    </source>
</evidence>
<keyword evidence="1" id="KW-0812">Transmembrane</keyword>
<reference evidence="2" key="1">
    <citation type="submission" date="2013-05" db="EMBL/GenBank/DDBJ databases">
        <authorList>
            <person name="Yim A.K.Y."/>
            <person name="Chan T.F."/>
            <person name="Ji K.M."/>
            <person name="Liu X.Y."/>
            <person name="Zhou J.W."/>
            <person name="Li R.Q."/>
            <person name="Yang K.Y."/>
            <person name="Li J."/>
            <person name="Li M."/>
            <person name="Law P.T.W."/>
            <person name="Wu Y.L."/>
            <person name="Cai Z.L."/>
            <person name="Qin H."/>
            <person name="Bao Y."/>
            <person name="Leung R.K.K."/>
            <person name="Ng P.K.S."/>
            <person name="Zou J."/>
            <person name="Zhong X.J."/>
            <person name="Ran P.X."/>
            <person name="Zhong N.S."/>
            <person name="Liu Z.G."/>
            <person name="Tsui S.K.W."/>
        </authorList>
    </citation>
    <scope>NUCLEOTIDE SEQUENCE</scope>
    <source>
        <strain evidence="2">Derf</strain>
        <tissue evidence="2">Whole organism</tissue>
    </source>
</reference>
<evidence type="ECO:0000313" key="3">
    <source>
        <dbReference type="Proteomes" id="UP000790347"/>
    </source>
</evidence>
<name>A0A922L776_DERFA</name>
<feature type="transmembrane region" description="Helical" evidence="1">
    <location>
        <begin position="58"/>
        <end position="81"/>
    </location>
</feature>
<dbReference type="AlphaFoldDB" id="A0A922L776"/>
<evidence type="ECO:0000313" key="2">
    <source>
        <dbReference type="EMBL" id="KAH9522414.1"/>
    </source>
</evidence>
<protein>
    <submittedName>
        <fullName evidence="2">Uncharacterized protein</fullName>
    </submittedName>
</protein>
<dbReference type="EMBL" id="ASGP02000002">
    <property type="protein sequence ID" value="KAH9522414.1"/>
    <property type="molecule type" value="Genomic_DNA"/>
</dbReference>
<keyword evidence="1" id="KW-1133">Transmembrane helix</keyword>
<organism evidence="2 3">
    <name type="scientific">Dermatophagoides farinae</name>
    <name type="common">American house dust mite</name>
    <dbReference type="NCBI Taxonomy" id="6954"/>
    <lineage>
        <taxon>Eukaryota</taxon>
        <taxon>Metazoa</taxon>
        <taxon>Ecdysozoa</taxon>
        <taxon>Arthropoda</taxon>
        <taxon>Chelicerata</taxon>
        <taxon>Arachnida</taxon>
        <taxon>Acari</taxon>
        <taxon>Acariformes</taxon>
        <taxon>Sarcoptiformes</taxon>
        <taxon>Astigmata</taxon>
        <taxon>Psoroptidia</taxon>
        <taxon>Analgoidea</taxon>
        <taxon>Pyroglyphidae</taxon>
        <taxon>Dermatophagoidinae</taxon>
        <taxon>Dermatophagoides</taxon>
    </lineage>
</organism>
<gene>
    <name evidence="2" type="ORF">DERF_005988</name>
</gene>
<comment type="caution">
    <text evidence="2">The sequence shown here is derived from an EMBL/GenBank/DDBJ whole genome shotgun (WGS) entry which is preliminary data.</text>
</comment>
<reference evidence="2" key="2">
    <citation type="journal article" date="2022" name="Res Sq">
        <title>Comparative Genomics Reveals Insights into the Divergent Evolution of Astigmatic Mites and Household Pest Adaptations.</title>
        <authorList>
            <person name="Xiong Q."/>
            <person name="Wan A.T.-Y."/>
            <person name="Liu X.-Y."/>
            <person name="Fung C.S.-H."/>
            <person name="Xiao X."/>
            <person name="Malainual N."/>
            <person name="Hou J."/>
            <person name="Wang L."/>
            <person name="Wang M."/>
            <person name="Yang K."/>
            <person name="Cui Y."/>
            <person name="Leung E."/>
            <person name="Nong W."/>
            <person name="Shin S.-K."/>
            <person name="Au S."/>
            <person name="Jeong K.Y."/>
            <person name="Chew F.T."/>
            <person name="Hui J."/>
            <person name="Leung T.F."/>
            <person name="Tungtrongchitr A."/>
            <person name="Zhong N."/>
            <person name="Liu Z."/>
            <person name="Tsui S."/>
        </authorList>
    </citation>
    <scope>NUCLEOTIDE SEQUENCE</scope>
    <source>
        <strain evidence="2">Derf</strain>
        <tissue evidence="2">Whole organism</tissue>
    </source>
</reference>
<keyword evidence="1" id="KW-0472">Membrane</keyword>